<dbReference type="Proteomes" id="UP000593802">
    <property type="component" value="Chromosome"/>
</dbReference>
<keyword evidence="1" id="KW-0812">Transmembrane</keyword>
<feature type="transmembrane region" description="Helical" evidence="1">
    <location>
        <begin position="37"/>
        <end position="55"/>
    </location>
</feature>
<evidence type="ECO:0000256" key="1">
    <source>
        <dbReference type="SAM" id="Phobius"/>
    </source>
</evidence>
<accession>A0A7I8D8Q5</accession>
<name>A0A7I8D8Q5_9BACL</name>
<dbReference type="EMBL" id="AP023366">
    <property type="protein sequence ID" value="BCJ86465.1"/>
    <property type="molecule type" value="Genomic_DNA"/>
</dbReference>
<evidence type="ECO:0000313" key="2">
    <source>
        <dbReference type="EMBL" id="BCJ86465.1"/>
    </source>
</evidence>
<keyword evidence="1" id="KW-1133">Transmembrane helix</keyword>
<keyword evidence="1" id="KW-0472">Membrane</keyword>
<sequence length="57" mass="6623">MSLFVLFWIFFIYTMGLSTSVLFLWTKGYKWTWGSNAIFFSGAIFGYLLGLLKMIHG</sequence>
<dbReference type="KEGG" id="eff:skT53_14500"/>
<proteinExistence type="predicted"/>
<dbReference type="AlphaFoldDB" id="A0A7I8D8Q5"/>
<reference evidence="2 3" key="1">
    <citation type="submission" date="2020-08" db="EMBL/GenBank/DDBJ databases">
        <title>Complete Genome Sequence of Effusibacillus dendaii Strain skT53, Isolated from Farmland soil.</title>
        <authorList>
            <person name="Konishi T."/>
            <person name="Kawasaki H."/>
        </authorList>
    </citation>
    <scope>NUCLEOTIDE SEQUENCE [LARGE SCALE GENOMIC DNA]</scope>
    <source>
        <strain evidence="3">skT53</strain>
    </source>
</reference>
<evidence type="ECO:0000313" key="3">
    <source>
        <dbReference type="Proteomes" id="UP000593802"/>
    </source>
</evidence>
<gene>
    <name evidence="2" type="ORF">skT53_14500</name>
</gene>
<protein>
    <submittedName>
        <fullName evidence="2">Uncharacterized protein</fullName>
    </submittedName>
</protein>
<keyword evidence="3" id="KW-1185">Reference proteome</keyword>
<organism evidence="2 3">
    <name type="scientific">Effusibacillus dendaii</name>
    <dbReference type="NCBI Taxonomy" id="2743772"/>
    <lineage>
        <taxon>Bacteria</taxon>
        <taxon>Bacillati</taxon>
        <taxon>Bacillota</taxon>
        <taxon>Bacilli</taxon>
        <taxon>Bacillales</taxon>
        <taxon>Alicyclobacillaceae</taxon>
        <taxon>Effusibacillus</taxon>
    </lineage>
</organism>
<feature type="transmembrane region" description="Helical" evidence="1">
    <location>
        <begin position="6"/>
        <end position="25"/>
    </location>
</feature>